<reference evidence="1 2" key="1">
    <citation type="journal article" date="2021" name="ISME J.">
        <title>Genomic evolution of the class Acidithiobacillia: deep-branching Proteobacteria living in extreme acidic conditions.</title>
        <authorList>
            <person name="Moya-Beltran A."/>
            <person name="Beard S."/>
            <person name="Rojas-Villalobos C."/>
            <person name="Issotta F."/>
            <person name="Gallardo Y."/>
            <person name="Ulloa R."/>
            <person name="Giaveno A."/>
            <person name="Degli Esposti M."/>
            <person name="Johnson D.B."/>
            <person name="Quatrini R."/>
        </authorList>
    </citation>
    <scope>NUCLEOTIDE SEQUENCE [LARGE SCALE GENOMIC DNA]</scope>
    <source>
        <strain evidence="1 2">GG1-14</strain>
    </source>
</reference>
<name>A0ACD5HHL5_9PROT</name>
<evidence type="ECO:0000313" key="1">
    <source>
        <dbReference type="EMBL" id="XRI74350.1"/>
    </source>
</evidence>
<dbReference type="EMBL" id="CP127526">
    <property type="protein sequence ID" value="XRI74350.1"/>
    <property type="molecule type" value="Genomic_DNA"/>
</dbReference>
<keyword evidence="2" id="KW-1185">Reference proteome</keyword>
<evidence type="ECO:0000313" key="2">
    <source>
        <dbReference type="Proteomes" id="UP001195965"/>
    </source>
</evidence>
<organism evidence="1 2">
    <name type="scientific">Acidithiobacillus montserratensis</name>
    <dbReference type="NCBI Taxonomy" id="2729135"/>
    <lineage>
        <taxon>Bacteria</taxon>
        <taxon>Pseudomonadati</taxon>
        <taxon>Pseudomonadota</taxon>
        <taxon>Acidithiobacillia</taxon>
        <taxon>Acidithiobacillales</taxon>
        <taxon>Acidithiobacillaceae</taxon>
        <taxon>Acidithiobacillus</taxon>
    </lineage>
</organism>
<accession>A0ACD5HHL5</accession>
<proteinExistence type="predicted"/>
<protein>
    <submittedName>
        <fullName evidence="1">Helix-turn-helix domain-containing protein</fullName>
    </submittedName>
</protein>
<dbReference type="Proteomes" id="UP001195965">
    <property type="component" value="Chromosome"/>
</dbReference>
<gene>
    <name evidence="1" type="ORF">HHS34_003900</name>
</gene>
<sequence>MRKTREENPCPMDTLLRLLMGPWTTQILWVLRTQGALRFGALQRQLGQISARVLTQRLRLLEEAGILYRDYRPTVPPEVSYGLTEKGRQLGTVLDGLDTLARQWAAEDAPQSDH</sequence>